<evidence type="ECO:0000313" key="3">
    <source>
        <dbReference type="Proteomes" id="UP000499080"/>
    </source>
</evidence>
<gene>
    <name evidence="2" type="ORF">AVEN_179766_1</name>
</gene>
<feature type="region of interest" description="Disordered" evidence="1">
    <location>
        <begin position="1"/>
        <end position="23"/>
    </location>
</feature>
<dbReference type="AlphaFoldDB" id="A0A4Y2DSG6"/>
<reference evidence="2 3" key="1">
    <citation type="journal article" date="2019" name="Sci. Rep.">
        <title>Orb-weaving spider Araneus ventricosus genome elucidates the spidroin gene catalogue.</title>
        <authorList>
            <person name="Kono N."/>
            <person name="Nakamura H."/>
            <person name="Ohtoshi R."/>
            <person name="Moran D.A.P."/>
            <person name="Shinohara A."/>
            <person name="Yoshida Y."/>
            <person name="Fujiwara M."/>
            <person name="Mori M."/>
            <person name="Tomita M."/>
            <person name="Arakawa K."/>
        </authorList>
    </citation>
    <scope>NUCLEOTIDE SEQUENCE [LARGE SCALE GENOMIC DNA]</scope>
</reference>
<evidence type="ECO:0000313" key="2">
    <source>
        <dbReference type="EMBL" id="GBM18976.1"/>
    </source>
</evidence>
<evidence type="ECO:0000256" key="1">
    <source>
        <dbReference type="SAM" id="MobiDB-lite"/>
    </source>
</evidence>
<proteinExistence type="predicted"/>
<protein>
    <submittedName>
        <fullName evidence="2">Uncharacterized protein</fullName>
    </submittedName>
</protein>
<dbReference type="Proteomes" id="UP000499080">
    <property type="component" value="Unassembled WGS sequence"/>
</dbReference>
<comment type="caution">
    <text evidence="2">The sequence shown here is derived from an EMBL/GenBank/DDBJ whole genome shotgun (WGS) entry which is preliminary data.</text>
</comment>
<feature type="non-terminal residue" evidence="2">
    <location>
        <position position="1"/>
    </location>
</feature>
<keyword evidence="3" id="KW-1185">Reference proteome</keyword>
<sequence length="69" mass="7738">SVAKLGFPSGNSPAVPPPKKTLNPSVRPCSDMRFCEIDLMIERSPKQQRCKLEGRTFKTTSFCEKCEAY</sequence>
<accession>A0A4Y2DSG6</accession>
<name>A0A4Y2DSG6_ARAVE</name>
<dbReference type="EMBL" id="BGPR01090338">
    <property type="protein sequence ID" value="GBM18976.1"/>
    <property type="molecule type" value="Genomic_DNA"/>
</dbReference>
<organism evidence="2 3">
    <name type="scientific">Araneus ventricosus</name>
    <name type="common">Orbweaver spider</name>
    <name type="synonym">Epeira ventricosa</name>
    <dbReference type="NCBI Taxonomy" id="182803"/>
    <lineage>
        <taxon>Eukaryota</taxon>
        <taxon>Metazoa</taxon>
        <taxon>Ecdysozoa</taxon>
        <taxon>Arthropoda</taxon>
        <taxon>Chelicerata</taxon>
        <taxon>Arachnida</taxon>
        <taxon>Araneae</taxon>
        <taxon>Araneomorphae</taxon>
        <taxon>Entelegynae</taxon>
        <taxon>Araneoidea</taxon>
        <taxon>Araneidae</taxon>
        <taxon>Araneus</taxon>
    </lineage>
</organism>